<keyword evidence="1" id="KW-1133">Transmembrane helix</keyword>
<organism evidence="3 4">
    <name type="scientific">Glossina palpalis gambiensis</name>
    <dbReference type="NCBI Taxonomy" id="67801"/>
    <lineage>
        <taxon>Eukaryota</taxon>
        <taxon>Metazoa</taxon>
        <taxon>Ecdysozoa</taxon>
        <taxon>Arthropoda</taxon>
        <taxon>Hexapoda</taxon>
        <taxon>Insecta</taxon>
        <taxon>Pterygota</taxon>
        <taxon>Neoptera</taxon>
        <taxon>Endopterygota</taxon>
        <taxon>Diptera</taxon>
        <taxon>Brachycera</taxon>
        <taxon>Muscomorpha</taxon>
        <taxon>Hippoboscoidea</taxon>
        <taxon>Glossinidae</taxon>
        <taxon>Glossina</taxon>
    </lineage>
</organism>
<name>A0A1B0BEK1_9MUSC</name>
<keyword evidence="4" id="KW-1185">Reference proteome</keyword>
<dbReference type="VEuPathDB" id="VectorBase:GPPI027456"/>
<keyword evidence="1" id="KW-0812">Transmembrane</keyword>
<reference evidence="3" key="2">
    <citation type="submission" date="2020-05" db="UniProtKB">
        <authorList>
            <consortium name="EnsemblMetazoa"/>
        </authorList>
    </citation>
    <scope>IDENTIFICATION</scope>
    <source>
        <strain evidence="3">IAEA</strain>
    </source>
</reference>
<keyword evidence="1" id="KW-0472">Membrane</keyword>
<evidence type="ECO:0000313" key="4">
    <source>
        <dbReference type="Proteomes" id="UP000092460"/>
    </source>
</evidence>
<feature type="chain" id="PRO_5008404788" evidence="2">
    <location>
        <begin position="18"/>
        <end position="131"/>
    </location>
</feature>
<dbReference type="EnsemblMetazoa" id="GPPI027456-RA">
    <property type="protein sequence ID" value="GPPI027456-PA"/>
    <property type="gene ID" value="GPPI027456"/>
</dbReference>
<proteinExistence type="predicted"/>
<protein>
    <submittedName>
        <fullName evidence="3">Uncharacterized protein</fullName>
    </submittedName>
</protein>
<evidence type="ECO:0000313" key="3">
    <source>
        <dbReference type="EnsemblMetazoa" id="GPPI027456-PA"/>
    </source>
</evidence>
<reference evidence="4" key="1">
    <citation type="submission" date="2015-01" db="EMBL/GenBank/DDBJ databases">
        <authorList>
            <person name="Aksoy S."/>
            <person name="Warren W."/>
            <person name="Wilson R.K."/>
        </authorList>
    </citation>
    <scope>NUCLEOTIDE SEQUENCE [LARGE SCALE GENOMIC DNA]</scope>
    <source>
        <strain evidence="4">IAEA</strain>
    </source>
</reference>
<keyword evidence="2" id="KW-0732">Signal</keyword>
<accession>A0A1B0BEK1</accession>
<sequence length="131" mass="14363">MLCLTLALFPILHLAYFSNMLRIVINFFECRSATDLNLFFQGLTEDMFGLKIPSCNSLVTINNKVGRMQKETVIAPYNCSSAKAQQLRLTLFSSLTLLVAIVATLINAGTAIQRWVGKSGLGTLGIDCVSK</sequence>
<dbReference type="Proteomes" id="UP000092460">
    <property type="component" value="Unassembled WGS sequence"/>
</dbReference>
<dbReference type="AlphaFoldDB" id="A0A1B0BEK1"/>
<feature type="signal peptide" evidence="2">
    <location>
        <begin position="1"/>
        <end position="17"/>
    </location>
</feature>
<feature type="transmembrane region" description="Helical" evidence="1">
    <location>
        <begin position="89"/>
        <end position="108"/>
    </location>
</feature>
<evidence type="ECO:0000256" key="1">
    <source>
        <dbReference type="SAM" id="Phobius"/>
    </source>
</evidence>
<dbReference type="EMBL" id="JXJN01012914">
    <property type="status" value="NOT_ANNOTATED_CDS"/>
    <property type="molecule type" value="Genomic_DNA"/>
</dbReference>
<evidence type="ECO:0000256" key="2">
    <source>
        <dbReference type="SAM" id="SignalP"/>
    </source>
</evidence>